<dbReference type="GO" id="GO:0016485">
    <property type="term" value="P:protein processing"/>
    <property type="evidence" value="ECO:0007669"/>
    <property type="project" value="TreeGrafter"/>
</dbReference>
<dbReference type="AlphaFoldDB" id="T0XV75"/>
<keyword evidence="5" id="KW-0378">Hydrolase</keyword>
<evidence type="ECO:0000259" key="9">
    <source>
        <dbReference type="Pfam" id="PF05649"/>
    </source>
</evidence>
<gene>
    <name evidence="10" type="ORF">B1A_21795</name>
</gene>
<dbReference type="PANTHER" id="PTHR11733:SF167">
    <property type="entry name" value="FI17812P1-RELATED"/>
    <property type="match status" value="1"/>
</dbReference>
<dbReference type="InterPro" id="IPR008753">
    <property type="entry name" value="Peptidase_M13_N"/>
</dbReference>
<keyword evidence="4" id="KW-0479">Metal-binding</keyword>
<protein>
    <submittedName>
        <fullName evidence="10">Zinc metalloprotease</fullName>
    </submittedName>
</protein>
<evidence type="ECO:0000256" key="7">
    <source>
        <dbReference type="ARBA" id="ARBA00023049"/>
    </source>
</evidence>
<dbReference type="GO" id="GO:0004222">
    <property type="term" value="F:metalloendopeptidase activity"/>
    <property type="evidence" value="ECO:0007669"/>
    <property type="project" value="InterPro"/>
</dbReference>
<evidence type="ECO:0000259" key="8">
    <source>
        <dbReference type="Pfam" id="PF01431"/>
    </source>
</evidence>
<evidence type="ECO:0000256" key="1">
    <source>
        <dbReference type="ARBA" id="ARBA00001947"/>
    </source>
</evidence>
<accession>T0XV75</accession>
<evidence type="ECO:0000313" key="10">
    <source>
        <dbReference type="EMBL" id="EQD26701.1"/>
    </source>
</evidence>
<dbReference type="InterPro" id="IPR018497">
    <property type="entry name" value="Peptidase_M13_C"/>
</dbReference>
<dbReference type="EMBL" id="AUZX01016110">
    <property type="protein sequence ID" value="EQD26701.1"/>
    <property type="molecule type" value="Genomic_DNA"/>
</dbReference>
<dbReference type="PRINTS" id="PR00786">
    <property type="entry name" value="NEPRILYSIN"/>
</dbReference>
<dbReference type="PROSITE" id="PS51885">
    <property type="entry name" value="NEPRILYSIN"/>
    <property type="match status" value="1"/>
</dbReference>
<keyword evidence="3 10" id="KW-0645">Protease</keyword>
<dbReference type="PANTHER" id="PTHR11733">
    <property type="entry name" value="ZINC METALLOPROTEASE FAMILY M13 NEPRILYSIN-RELATED"/>
    <property type="match status" value="1"/>
</dbReference>
<dbReference type="InterPro" id="IPR000718">
    <property type="entry name" value="Peptidase_M13"/>
</dbReference>
<evidence type="ECO:0000256" key="2">
    <source>
        <dbReference type="ARBA" id="ARBA00007357"/>
    </source>
</evidence>
<comment type="cofactor">
    <cofactor evidence="1">
        <name>Zn(2+)</name>
        <dbReference type="ChEBI" id="CHEBI:29105"/>
    </cofactor>
</comment>
<comment type="similarity">
    <text evidence="2">Belongs to the peptidase M13 family.</text>
</comment>
<comment type="caution">
    <text evidence="10">The sequence shown here is derived from an EMBL/GenBank/DDBJ whole genome shotgun (WGS) entry which is preliminary data.</text>
</comment>
<name>T0XV75_9ZZZZ</name>
<keyword evidence="6" id="KW-0862">Zinc</keyword>
<keyword evidence="7 10" id="KW-0482">Metalloprotease</keyword>
<evidence type="ECO:0000256" key="3">
    <source>
        <dbReference type="ARBA" id="ARBA00022670"/>
    </source>
</evidence>
<evidence type="ECO:0000256" key="6">
    <source>
        <dbReference type="ARBA" id="ARBA00022833"/>
    </source>
</evidence>
<proteinExistence type="inferred from homology"/>
<sequence>MYSELYFGDESRKKMQIMIDDIKSVFRERLETVKWMTSSTRQMALKKFDRFNTKIGHPKIFRDYSSLEIQADDFMGNVLRSIRFEINRRLARVGAPVDKNEWEMSPPTVNAYFSPSDNEIVFPAGILQPPFFDHDIDDAVNYGAIGAVISHEITHGYDDQGRMYDAEGNIRDWWNDGDKTEFKRRAKLVVDLYDSKEVLPGIHVHGERTVGENIADFGGINIAYAALKKRLKLNSHDNREIDGLTPEQ</sequence>
<dbReference type="CDD" id="cd08662">
    <property type="entry name" value="M13"/>
    <property type="match status" value="1"/>
</dbReference>
<dbReference type="Pfam" id="PF05649">
    <property type="entry name" value="Peptidase_M13_N"/>
    <property type="match status" value="1"/>
</dbReference>
<dbReference type="Gene3D" id="3.40.390.10">
    <property type="entry name" value="Collagenase (Catalytic Domain)"/>
    <property type="match status" value="1"/>
</dbReference>
<dbReference type="InterPro" id="IPR024079">
    <property type="entry name" value="MetalloPept_cat_dom_sf"/>
</dbReference>
<feature type="domain" description="Peptidase M13 N-terminal" evidence="9">
    <location>
        <begin position="1"/>
        <end position="58"/>
    </location>
</feature>
<feature type="non-terminal residue" evidence="10">
    <location>
        <position position="248"/>
    </location>
</feature>
<evidence type="ECO:0000256" key="4">
    <source>
        <dbReference type="ARBA" id="ARBA00022723"/>
    </source>
</evidence>
<reference evidence="10" key="2">
    <citation type="journal article" date="2014" name="ISME J.">
        <title>Microbial stratification in low pH oxic and suboxic macroscopic growths along an acid mine drainage.</title>
        <authorList>
            <person name="Mendez-Garcia C."/>
            <person name="Mesa V."/>
            <person name="Sprenger R.R."/>
            <person name="Richter M."/>
            <person name="Diez M.S."/>
            <person name="Solano J."/>
            <person name="Bargiela R."/>
            <person name="Golyshina O.V."/>
            <person name="Manteca A."/>
            <person name="Ramos J.L."/>
            <person name="Gallego J.R."/>
            <person name="Llorente I."/>
            <person name="Martins Dos Santos V.A."/>
            <person name="Jensen O.N."/>
            <person name="Pelaez A.I."/>
            <person name="Sanchez J."/>
            <person name="Ferrer M."/>
        </authorList>
    </citation>
    <scope>NUCLEOTIDE SEQUENCE</scope>
</reference>
<dbReference type="GO" id="GO:0046872">
    <property type="term" value="F:metal ion binding"/>
    <property type="evidence" value="ECO:0007669"/>
    <property type="project" value="UniProtKB-KW"/>
</dbReference>
<feature type="domain" description="Peptidase M13 C-terminal" evidence="8">
    <location>
        <begin position="110"/>
        <end position="248"/>
    </location>
</feature>
<dbReference type="SUPFAM" id="SSF55486">
    <property type="entry name" value="Metalloproteases ('zincins'), catalytic domain"/>
    <property type="match status" value="1"/>
</dbReference>
<evidence type="ECO:0000256" key="5">
    <source>
        <dbReference type="ARBA" id="ARBA00022801"/>
    </source>
</evidence>
<organism evidence="10">
    <name type="scientific">mine drainage metagenome</name>
    <dbReference type="NCBI Taxonomy" id="410659"/>
    <lineage>
        <taxon>unclassified sequences</taxon>
        <taxon>metagenomes</taxon>
        <taxon>ecological metagenomes</taxon>
    </lineage>
</organism>
<dbReference type="GO" id="GO:0005886">
    <property type="term" value="C:plasma membrane"/>
    <property type="evidence" value="ECO:0007669"/>
    <property type="project" value="TreeGrafter"/>
</dbReference>
<reference evidence="10" key="1">
    <citation type="submission" date="2013-08" db="EMBL/GenBank/DDBJ databases">
        <authorList>
            <person name="Mendez C."/>
            <person name="Richter M."/>
            <person name="Ferrer M."/>
            <person name="Sanchez J."/>
        </authorList>
    </citation>
    <scope>NUCLEOTIDE SEQUENCE</scope>
</reference>
<dbReference type="Pfam" id="PF01431">
    <property type="entry name" value="Peptidase_M13"/>
    <property type="match status" value="1"/>
</dbReference>